<proteinExistence type="predicted"/>
<dbReference type="AlphaFoldDB" id="A0A1S8BKJ2"/>
<feature type="transmembrane region" description="Helical" evidence="1">
    <location>
        <begin position="5"/>
        <end position="23"/>
    </location>
</feature>
<reference evidence="2 3" key="1">
    <citation type="submission" date="2017-01" db="EMBL/GenBank/DDBJ databases">
        <title>Draft genome sequence of Diplodia seriata F98.1, a fungal species involved in grapevine trunk diseases.</title>
        <authorList>
            <person name="Robert-Siegwald G."/>
            <person name="Vallet J."/>
            <person name="Abou-Mansour E."/>
            <person name="Xu J."/>
            <person name="Rey P."/>
            <person name="Bertsch C."/>
            <person name="Rego C."/>
            <person name="Larignon P."/>
            <person name="Fontaine F."/>
            <person name="Lebrun M.-H."/>
        </authorList>
    </citation>
    <scope>NUCLEOTIDE SEQUENCE [LARGE SCALE GENOMIC DNA]</scope>
    <source>
        <strain evidence="2 3">F98.1</strain>
    </source>
</reference>
<keyword evidence="1" id="KW-0472">Membrane</keyword>
<protein>
    <submittedName>
        <fullName evidence="2">Uncharacterized protein</fullName>
    </submittedName>
</protein>
<organism evidence="2 3">
    <name type="scientific">Diplodia seriata</name>
    <dbReference type="NCBI Taxonomy" id="420778"/>
    <lineage>
        <taxon>Eukaryota</taxon>
        <taxon>Fungi</taxon>
        <taxon>Dikarya</taxon>
        <taxon>Ascomycota</taxon>
        <taxon>Pezizomycotina</taxon>
        <taxon>Dothideomycetes</taxon>
        <taxon>Dothideomycetes incertae sedis</taxon>
        <taxon>Botryosphaeriales</taxon>
        <taxon>Botryosphaeriaceae</taxon>
        <taxon>Diplodia</taxon>
    </lineage>
</organism>
<feature type="transmembrane region" description="Helical" evidence="1">
    <location>
        <begin position="102"/>
        <end position="126"/>
    </location>
</feature>
<name>A0A1S8BKJ2_9PEZI</name>
<accession>A0A1S8BKJ2</accession>
<dbReference type="Proteomes" id="UP000190776">
    <property type="component" value="Unassembled WGS sequence"/>
</dbReference>
<comment type="caution">
    <text evidence="2">The sequence shown here is derived from an EMBL/GenBank/DDBJ whole genome shotgun (WGS) entry which is preliminary data.</text>
</comment>
<dbReference type="PANTHER" id="PTHR35041:SF6">
    <property type="entry name" value="FORMYLMETHIONINE DEFORMYLASE-LIKE PROTEIN-RELATED"/>
    <property type="match status" value="1"/>
</dbReference>
<sequence>MRIQLTVTAVALAIGNFIFFQILDQRLVAKSIPQTYVSNAANAIVRLFSMSLVLASSTAFTQLLWRQLRLKCLKVSTIDGLMSVPTAATELLSRDMLQATTILWLFGVILQLIPIASIFPPGALIVSPRLVPTTENISVPTFDVRFRGNGSLTAMYNTALFLAGSDGWYRNPNDFALRIAKSALLNGEHLTSKSPCGLNCSYAIEFDGPDYKCESGYWAGLENRTFEFYGAFSSYKNNQEARMEYSPPANFLGAPSDRDAKFYFDVQYGPGGVANMSCTYFASTYHANVTFLNGSQTVDVTVERKYLLNATTLGYPYLFAPYEVVDPEDEQNPAAWNKPFPDDIVLYNKPDLGSPNITVSDAFHDSNIRAIADAVSFTLGGAISKAGRAPYDLIV</sequence>
<keyword evidence="1" id="KW-1133">Transmembrane helix</keyword>
<evidence type="ECO:0000313" key="3">
    <source>
        <dbReference type="Proteomes" id="UP000190776"/>
    </source>
</evidence>
<feature type="transmembrane region" description="Helical" evidence="1">
    <location>
        <begin position="43"/>
        <end position="65"/>
    </location>
</feature>
<keyword evidence="1" id="KW-0812">Transmembrane</keyword>
<dbReference type="EMBL" id="MSZU01000076">
    <property type="protein sequence ID" value="OMP87996.1"/>
    <property type="molecule type" value="Genomic_DNA"/>
</dbReference>
<evidence type="ECO:0000256" key="1">
    <source>
        <dbReference type="SAM" id="Phobius"/>
    </source>
</evidence>
<gene>
    <name evidence="2" type="ORF">BK809_0008090</name>
</gene>
<evidence type="ECO:0000313" key="2">
    <source>
        <dbReference type="EMBL" id="OMP87996.1"/>
    </source>
</evidence>
<dbReference type="OrthoDB" id="5322539at2759"/>
<dbReference type="PANTHER" id="PTHR35041">
    <property type="entry name" value="MEDIATOR OF RNA POLYMERASE II TRANSCRIPTION SUBUNIT 1"/>
    <property type="match status" value="1"/>
</dbReference>
<dbReference type="STRING" id="420778.A0A1S8BKJ2"/>